<feature type="region of interest" description="Disordered" evidence="1">
    <location>
        <begin position="93"/>
        <end position="134"/>
    </location>
</feature>
<comment type="caution">
    <text evidence="2">The sequence shown here is derived from an EMBL/GenBank/DDBJ whole genome shotgun (WGS) entry which is preliminary data.</text>
</comment>
<gene>
    <name evidence="2" type="ORF">FHR38_006127</name>
</gene>
<dbReference type="RefSeq" id="WP_184538570.1">
    <property type="nucleotide sequence ID" value="NZ_JACHJW010000001.1"/>
</dbReference>
<dbReference type="Proteomes" id="UP000578819">
    <property type="component" value="Unassembled WGS sequence"/>
</dbReference>
<name>A0A7W7SWT9_9ACTN</name>
<evidence type="ECO:0000313" key="2">
    <source>
        <dbReference type="EMBL" id="MBB4962394.1"/>
    </source>
</evidence>
<reference evidence="2 3" key="1">
    <citation type="submission" date="2020-08" db="EMBL/GenBank/DDBJ databases">
        <title>Sequencing the genomes of 1000 actinobacteria strains.</title>
        <authorList>
            <person name="Klenk H.-P."/>
        </authorList>
    </citation>
    <scope>NUCLEOTIDE SEQUENCE [LARGE SCALE GENOMIC DNA]</scope>
    <source>
        <strain evidence="2 3">DSM 45886</strain>
    </source>
</reference>
<protein>
    <submittedName>
        <fullName evidence="2">Uncharacterized protein</fullName>
    </submittedName>
</protein>
<keyword evidence="3" id="KW-1185">Reference proteome</keyword>
<feature type="compositionally biased region" description="Polar residues" evidence="1">
    <location>
        <begin position="95"/>
        <end position="119"/>
    </location>
</feature>
<dbReference type="AlphaFoldDB" id="A0A7W7SWT9"/>
<dbReference type="EMBL" id="JACHJW010000001">
    <property type="protein sequence ID" value="MBB4962394.1"/>
    <property type="molecule type" value="Genomic_DNA"/>
</dbReference>
<evidence type="ECO:0000313" key="3">
    <source>
        <dbReference type="Proteomes" id="UP000578819"/>
    </source>
</evidence>
<evidence type="ECO:0000256" key="1">
    <source>
        <dbReference type="SAM" id="MobiDB-lite"/>
    </source>
</evidence>
<proteinExistence type="predicted"/>
<accession>A0A7W7SWT9</accession>
<sequence>MAHAQPVPTPPGIIQGIEVLGFDTGRFHSWLCYSLLGQAIDKLGIRANDRGLLTTLLEAQQVTDMANSNRGTYDGTPEDVTWFPALITEYDTEQPVPSNSPVRHTSHSGPRSLSTSYASPSGPVLQRTAGRTPGRAVPVRAEPFVVQLTAVVAGLE</sequence>
<organism evidence="2 3">
    <name type="scientific">Micromonospora polyrhachis</name>
    <dbReference type="NCBI Taxonomy" id="1282883"/>
    <lineage>
        <taxon>Bacteria</taxon>
        <taxon>Bacillati</taxon>
        <taxon>Actinomycetota</taxon>
        <taxon>Actinomycetes</taxon>
        <taxon>Micromonosporales</taxon>
        <taxon>Micromonosporaceae</taxon>
        <taxon>Micromonospora</taxon>
    </lineage>
</organism>